<dbReference type="Proteomes" id="UP000317465">
    <property type="component" value="Chromosome"/>
</dbReference>
<protein>
    <submittedName>
        <fullName evidence="1">Uncharacterized protein</fullName>
    </submittedName>
</protein>
<organism evidence="1 2">
    <name type="scientific">Alistipes onderdonkii subsp. vulgaris</name>
    <dbReference type="NCBI Taxonomy" id="2585117"/>
    <lineage>
        <taxon>Bacteria</taxon>
        <taxon>Pseudomonadati</taxon>
        <taxon>Bacteroidota</taxon>
        <taxon>Bacteroidia</taxon>
        <taxon>Bacteroidales</taxon>
        <taxon>Rikenellaceae</taxon>
        <taxon>Alistipes</taxon>
    </lineage>
</organism>
<keyword evidence="2" id="KW-1185">Reference proteome</keyword>
<proteinExistence type="predicted"/>
<accession>A0ACA8QVF1</accession>
<gene>
    <name evidence="1" type="ORF">A5CPYCFAH4_07440</name>
</gene>
<reference evidence="1 2" key="1">
    <citation type="journal article" date="2020" name="Int. J. Syst. Evol. Microbiol.">
        <title>Alistipes communis sp. nov., Alistipes dispar sp. nov. and Alistipes onderdonkii subsp. vulgaris subsp. nov., isolated from human faeces, and creation of Alistipes onderdonkii subsp. onderdonkii subsp. nov.</title>
        <authorList>
            <person name="Sakamoto M."/>
            <person name="Ikeyama N."/>
            <person name="Ogata Y."/>
            <person name="Suda W."/>
            <person name="Iino T."/>
            <person name="Hattori M."/>
            <person name="Ohkuma M."/>
        </authorList>
    </citation>
    <scope>NUCLEOTIDE SEQUENCE [LARGE SCALE GENOMIC DNA]</scope>
    <source>
        <strain evidence="1 2">5CPYCFAH4</strain>
    </source>
</reference>
<evidence type="ECO:0000313" key="1">
    <source>
        <dbReference type="EMBL" id="BBL08520.1"/>
    </source>
</evidence>
<evidence type="ECO:0000313" key="2">
    <source>
        <dbReference type="Proteomes" id="UP000317465"/>
    </source>
</evidence>
<name>A0ACA8QVF1_9BACT</name>
<dbReference type="EMBL" id="AP019737">
    <property type="protein sequence ID" value="BBL08520.1"/>
    <property type="molecule type" value="Genomic_DNA"/>
</dbReference>
<sequence>MTLSEISDKMAHSTGHAERLNRPFGACYRDADYIREELVAELTAALCGAMLGFATTPREESAAYIKDWLAEFHKEPTYLFDILTDVNRAARMISERLACEQEPETPGAIPAEAA</sequence>